<name>A0ABP7I1C9_9ACTN</name>
<feature type="transmembrane region" description="Helical" evidence="1">
    <location>
        <begin position="48"/>
        <end position="70"/>
    </location>
</feature>
<reference evidence="3" key="1">
    <citation type="journal article" date="2019" name="Int. J. Syst. Evol. Microbiol.">
        <title>The Global Catalogue of Microorganisms (GCM) 10K type strain sequencing project: providing services to taxonomists for standard genome sequencing and annotation.</title>
        <authorList>
            <consortium name="The Broad Institute Genomics Platform"/>
            <consortium name="The Broad Institute Genome Sequencing Center for Infectious Disease"/>
            <person name="Wu L."/>
            <person name="Ma J."/>
        </authorList>
    </citation>
    <scope>NUCLEOTIDE SEQUENCE [LARGE SCALE GENOMIC DNA]</scope>
    <source>
        <strain evidence="3">JCM 16953</strain>
    </source>
</reference>
<evidence type="ECO:0000313" key="3">
    <source>
        <dbReference type="Proteomes" id="UP001501821"/>
    </source>
</evidence>
<keyword evidence="1" id="KW-0812">Transmembrane</keyword>
<sequence>MSITFACGVVIAVAHVLNHQFVAPRYDVAANLTAFACADAASVLLGHWWPAAFSTVAFLCWIALGVRTFNATMRSPGRARRSEGAPTPR</sequence>
<evidence type="ECO:0000313" key="2">
    <source>
        <dbReference type="EMBL" id="GAA3808850.1"/>
    </source>
</evidence>
<gene>
    <name evidence="2" type="ORF">GCM10022242_09620</name>
</gene>
<keyword evidence="3" id="KW-1185">Reference proteome</keyword>
<dbReference type="EMBL" id="BAABAH010000002">
    <property type="protein sequence ID" value="GAA3808850.1"/>
    <property type="molecule type" value="Genomic_DNA"/>
</dbReference>
<proteinExistence type="predicted"/>
<accession>A0ABP7I1C9</accession>
<keyword evidence="1" id="KW-1133">Transmembrane helix</keyword>
<protein>
    <submittedName>
        <fullName evidence="2">Uncharacterized protein</fullName>
    </submittedName>
</protein>
<dbReference type="Proteomes" id="UP001501821">
    <property type="component" value="Unassembled WGS sequence"/>
</dbReference>
<comment type="caution">
    <text evidence="2">The sequence shown here is derived from an EMBL/GenBank/DDBJ whole genome shotgun (WGS) entry which is preliminary data.</text>
</comment>
<organism evidence="2 3">
    <name type="scientific">Nocardioides panacisoli</name>
    <dbReference type="NCBI Taxonomy" id="627624"/>
    <lineage>
        <taxon>Bacteria</taxon>
        <taxon>Bacillati</taxon>
        <taxon>Actinomycetota</taxon>
        <taxon>Actinomycetes</taxon>
        <taxon>Propionibacteriales</taxon>
        <taxon>Nocardioidaceae</taxon>
        <taxon>Nocardioides</taxon>
    </lineage>
</organism>
<keyword evidence="1" id="KW-0472">Membrane</keyword>
<evidence type="ECO:0000256" key="1">
    <source>
        <dbReference type="SAM" id="Phobius"/>
    </source>
</evidence>